<accession>A0A0F9MAG5</accession>
<dbReference type="AlphaFoldDB" id="A0A0F9MAG5"/>
<dbReference type="EMBL" id="LAZR01005898">
    <property type="protein sequence ID" value="KKM96311.1"/>
    <property type="molecule type" value="Genomic_DNA"/>
</dbReference>
<dbReference type="InterPro" id="IPR029044">
    <property type="entry name" value="Nucleotide-diphossugar_trans"/>
</dbReference>
<dbReference type="InterPro" id="IPR029063">
    <property type="entry name" value="SAM-dependent_MTases_sf"/>
</dbReference>
<organism evidence="1">
    <name type="scientific">marine sediment metagenome</name>
    <dbReference type="NCBI Taxonomy" id="412755"/>
    <lineage>
        <taxon>unclassified sequences</taxon>
        <taxon>metagenomes</taxon>
        <taxon>ecological metagenomes</taxon>
    </lineage>
</organism>
<protein>
    <recommendedName>
        <fullName evidence="2">Glycosyltransferase 2-like domain-containing protein</fullName>
    </recommendedName>
</protein>
<dbReference type="SUPFAM" id="SSF53448">
    <property type="entry name" value="Nucleotide-diphospho-sugar transferases"/>
    <property type="match status" value="1"/>
</dbReference>
<proteinExistence type="predicted"/>
<comment type="caution">
    <text evidence="1">The sequence shown here is derived from an EMBL/GenBank/DDBJ whole genome shotgun (WGS) entry which is preliminary data.</text>
</comment>
<reference evidence="1" key="1">
    <citation type="journal article" date="2015" name="Nature">
        <title>Complex archaea that bridge the gap between prokaryotes and eukaryotes.</title>
        <authorList>
            <person name="Spang A."/>
            <person name="Saw J.H."/>
            <person name="Jorgensen S.L."/>
            <person name="Zaremba-Niedzwiedzka K."/>
            <person name="Martijn J."/>
            <person name="Lind A.E."/>
            <person name="van Eijk R."/>
            <person name="Schleper C."/>
            <person name="Guy L."/>
            <person name="Ettema T.J."/>
        </authorList>
    </citation>
    <scope>NUCLEOTIDE SEQUENCE</scope>
</reference>
<gene>
    <name evidence="1" type="ORF">LCGC14_1179420</name>
</gene>
<name>A0A0F9MAG5_9ZZZZ</name>
<dbReference type="Gene3D" id="3.40.50.150">
    <property type="entry name" value="Vaccinia Virus protein VP39"/>
    <property type="match status" value="1"/>
</dbReference>
<sequence>MKILIGIPCYQDVASETLEDYMRFAFYCGRRSEHDFMIAIKSKSEQFRARNAIVTGALQTGCDYLMFLDDDHVIDWETTPLPNSRYGMIQTFLDHFEEDPELGIVGALYYHRGSECNPVLMREAEGGGYHWLKDYDITGQLQEVDVQGGGCMMLRMSMFDKIQSPWFEPEFDLGTDLQICKKARDVGFKVACDTSIKIGHVLSTREVVTPQNRERIALENGVIATGGDSGMDNKWEHNTALSLYRMDAEEYLGMKWDDVAVLADTYSFDDFDKYEDKSEYYAAKGKEQLARQVAIHHMSAQQAEMKYFHTLINTSADGSYGADFGCGSAPIGFEFAMKGHKMDFIDIDGSGAYEFTKWRAKKRAIDCGWELKGPYDYVLMLDVIEHLEDWKGVLTRVVDSLGPGGGIATNYFKNKDFANPEHISMNHDAVRTFLFEKGIYPVNEFLWLKRITEEEEAA</sequence>
<dbReference type="SUPFAM" id="SSF53335">
    <property type="entry name" value="S-adenosyl-L-methionine-dependent methyltransferases"/>
    <property type="match status" value="1"/>
</dbReference>
<evidence type="ECO:0008006" key="2">
    <source>
        <dbReference type="Google" id="ProtNLM"/>
    </source>
</evidence>
<dbReference type="Pfam" id="PF13489">
    <property type="entry name" value="Methyltransf_23"/>
    <property type="match status" value="1"/>
</dbReference>
<evidence type="ECO:0000313" key="1">
    <source>
        <dbReference type="EMBL" id="KKM96311.1"/>
    </source>
</evidence>
<dbReference type="Gene3D" id="3.90.550.10">
    <property type="entry name" value="Spore Coat Polysaccharide Biosynthesis Protein SpsA, Chain A"/>
    <property type="match status" value="1"/>
</dbReference>